<sequence length="329" mass="36354">MHSARQRLLDILASAFLAVLTGALLTATSTIIRGVVLNPCPIVSDVRVSSTSALYRVRSSALLSSTAPDASAYYLPVNGIDAHSEATTRLPSNIEIVDTADSPEDNHEDLRRKALQRANIPRGFSLGIRTTERVSLFLSGTVDFSPCWDWNTKAIYVSFIARFSSKSVVQNDVTILDAVLRPVSLPAQLAQLAEKRRQERRAASSRSDTEKTSAVKGPVATPLLTNAERQQLADFERTLRSDNHDHPSLYIDHIDKRIVLKDSFKYYVDAFDDISLGGNTVEVVLRYQVMSYSGWAPLREDVLGHQVKIKVSANAVPWEPYKPGFGLKS</sequence>
<evidence type="ECO:0000256" key="3">
    <source>
        <dbReference type="ARBA" id="ARBA00022692"/>
    </source>
</evidence>
<reference evidence="10 11" key="1">
    <citation type="submission" date="2021-02" db="EMBL/GenBank/DDBJ databases">
        <title>Porcisia hertigi Genome sequencing and assembly.</title>
        <authorList>
            <person name="Almutairi H."/>
            <person name="Gatherer D."/>
        </authorList>
    </citation>
    <scope>NUCLEOTIDE SEQUENCE [LARGE SCALE GENOMIC DNA]</scope>
    <source>
        <strain evidence="10 11">C119</strain>
    </source>
</reference>
<evidence type="ECO:0000256" key="8">
    <source>
        <dbReference type="ARBA" id="ARBA00029556"/>
    </source>
</evidence>
<proteinExistence type="inferred from homology"/>
<evidence type="ECO:0000256" key="1">
    <source>
        <dbReference type="ARBA" id="ARBA00004648"/>
    </source>
</evidence>
<evidence type="ECO:0000313" key="10">
    <source>
        <dbReference type="EMBL" id="KAG5509085.1"/>
    </source>
</evidence>
<keyword evidence="5" id="KW-0735">Signal-anchor</keyword>
<dbReference type="GO" id="GO:0005787">
    <property type="term" value="C:signal peptidase complex"/>
    <property type="evidence" value="ECO:0007669"/>
    <property type="project" value="InterPro"/>
</dbReference>
<dbReference type="Pfam" id="PF04573">
    <property type="entry name" value="SPC22"/>
    <property type="match status" value="1"/>
</dbReference>
<dbReference type="AlphaFoldDB" id="A0A836INY5"/>
<evidence type="ECO:0000313" key="11">
    <source>
        <dbReference type="Proteomes" id="UP000674318"/>
    </source>
</evidence>
<evidence type="ECO:0000256" key="6">
    <source>
        <dbReference type="ARBA" id="ARBA00022989"/>
    </source>
</evidence>
<accession>A0A836INY5</accession>
<dbReference type="GeneID" id="94292122"/>
<keyword evidence="11" id="KW-1185">Reference proteome</keyword>
<evidence type="ECO:0000256" key="9">
    <source>
        <dbReference type="SAM" id="MobiDB-lite"/>
    </source>
</evidence>
<keyword evidence="4" id="KW-0256">Endoplasmic reticulum</keyword>
<comment type="similarity">
    <text evidence="2">Belongs to the SPCS3 family.</text>
</comment>
<dbReference type="GO" id="GO:0006465">
    <property type="term" value="P:signal peptide processing"/>
    <property type="evidence" value="ECO:0007669"/>
    <property type="project" value="InterPro"/>
</dbReference>
<dbReference type="InterPro" id="IPR007653">
    <property type="entry name" value="SPC3"/>
</dbReference>
<dbReference type="PANTHER" id="PTHR12804">
    <property type="entry name" value="MICROSOMAL SIGNAL PEPTIDASE 23 KD SUBUNIT SPC22/23"/>
    <property type="match status" value="1"/>
</dbReference>
<keyword evidence="7" id="KW-0472">Membrane</keyword>
<gene>
    <name evidence="10" type="ORF">JKF63_06093</name>
</gene>
<keyword evidence="6" id="KW-1133">Transmembrane helix</keyword>
<evidence type="ECO:0000256" key="5">
    <source>
        <dbReference type="ARBA" id="ARBA00022968"/>
    </source>
</evidence>
<keyword evidence="3" id="KW-0812">Transmembrane</keyword>
<dbReference type="RefSeq" id="XP_067758392.1">
    <property type="nucleotide sequence ID" value="XM_067902045.1"/>
</dbReference>
<comment type="subcellular location">
    <subcellularLocation>
        <location evidence="1">Endoplasmic reticulum membrane</location>
        <topology evidence="1">Single-pass type II membrane protein</topology>
    </subcellularLocation>
</comment>
<evidence type="ECO:0000256" key="7">
    <source>
        <dbReference type="ARBA" id="ARBA00023136"/>
    </source>
</evidence>
<dbReference type="EMBL" id="JAFJZO010000015">
    <property type="protein sequence ID" value="KAG5509085.1"/>
    <property type="molecule type" value="Genomic_DNA"/>
</dbReference>
<dbReference type="KEGG" id="phet:94292122"/>
<evidence type="ECO:0000256" key="2">
    <source>
        <dbReference type="ARBA" id="ARBA00009289"/>
    </source>
</evidence>
<dbReference type="GO" id="GO:0045047">
    <property type="term" value="P:protein targeting to ER"/>
    <property type="evidence" value="ECO:0007669"/>
    <property type="project" value="TreeGrafter"/>
</dbReference>
<comment type="caution">
    <text evidence="10">The sequence shown here is derived from an EMBL/GenBank/DDBJ whole genome shotgun (WGS) entry which is preliminary data.</text>
</comment>
<evidence type="ECO:0000256" key="4">
    <source>
        <dbReference type="ARBA" id="ARBA00022824"/>
    </source>
</evidence>
<name>A0A836INY5_9TRYP</name>
<dbReference type="PANTHER" id="PTHR12804:SF0">
    <property type="entry name" value="SIGNAL PEPTIDASE COMPLEX SUBUNIT 3"/>
    <property type="match status" value="1"/>
</dbReference>
<protein>
    <recommendedName>
        <fullName evidence="8">Signal peptidase complex subunit 3</fullName>
    </recommendedName>
</protein>
<dbReference type="Proteomes" id="UP000674318">
    <property type="component" value="Unassembled WGS sequence"/>
</dbReference>
<organism evidence="10 11">
    <name type="scientific">Porcisia hertigi</name>
    <dbReference type="NCBI Taxonomy" id="2761500"/>
    <lineage>
        <taxon>Eukaryota</taxon>
        <taxon>Discoba</taxon>
        <taxon>Euglenozoa</taxon>
        <taxon>Kinetoplastea</taxon>
        <taxon>Metakinetoplastina</taxon>
        <taxon>Trypanosomatida</taxon>
        <taxon>Trypanosomatidae</taxon>
        <taxon>Leishmaniinae</taxon>
        <taxon>Porcisia</taxon>
    </lineage>
</organism>
<dbReference type="OrthoDB" id="10261524at2759"/>
<feature type="compositionally biased region" description="Basic and acidic residues" evidence="9">
    <location>
        <begin position="196"/>
        <end position="213"/>
    </location>
</feature>
<feature type="region of interest" description="Disordered" evidence="9">
    <location>
        <begin position="196"/>
        <end position="215"/>
    </location>
</feature>